<keyword evidence="2" id="KW-0472">Membrane</keyword>
<comment type="caution">
    <text evidence="3">The sequence shown here is derived from an EMBL/GenBank/DDBJ whole genome shotgun (WGS) entry which is preliminary data.</text>
</comment>
<organism evidence="3 4">
    <name type="scientific">Tanacetum coccineum</name>
    <dbReference type="NCBI Taxonomy" id="301880"/>
    <lineage>
        <taxon>Eukaryota</taxon>
        <taxon>Viridiplantae</taxon>
        <taxon>Streptophyta</taxon>
        <taxon>Embryophyta</taxon>
        <taxon>Tracheophyta</taxon>
        <taxon>Spermatophyta</taxon>
        <taxon>Magnoliopsida</taxon>
        <taxon>eudicotyledons</taxon>
        <taxon>Gunneridae</taxon>
        <taxon>Pentapetalae</taxon>
        <taxon>asterids</taxon>
        <taxon>campanulids</taxon>
        <taxon>Asterales</taxon>
        <taxon>Asteraceae</taxon>
        <taxon>Asteroideae</taxon>
        <taxon>Anthemideae</taxon>
        <taxon>Anthemidinae</taxon>
        <taxon>Tanacetum</taxon>
    </lineage>
</organism>
<keyword evidence="2" id="KW-1133">Transmembrane helix</keyword>
<proteinExistence type="predicted"/>
<reference evidence="3" key="2">
    <citation type="submission" date="2022-01" db="EMBL/GenBank/DDBJ databases">
        <authorList>
            <person name="Yamashiro T."/>
            <person name="Shiraishi A."/>
            <person name="Satake H."/>
            <person name="Nakayama K."/>
        </authorList>
    </citation>
    <scope>NUCLEOTIDE SEQUENCE</scope>
</reference>
<evidence type="ECO:0000313" key="3">
    <source>
        <dbReference type="EMBL" id="GJT39432.1"/>
    </source>
</evidence>
<keyword evidence="4" id="KW-1185">Reference proteome</keyword>
<name>A0ABQ5DK75_9ASTR</name>
<evidence type="ECO:0000313" key="4">
    <source>
        <dbReference type="Proteomes" id="UP001151760"/>
    </source>
</evidence>
<protein>
    <submittedName>
        <fullName evidence="3">Uncharacterized protein</fullName>
    </submittedName>
</protein>
<dbReference type="EMBL" id="BQNB010015385">
    <property type="protein sequence ID" value="GJT39432.1"/>
    <property type="molecule type" value="Genomic_DNA"/>
</dbReference>
<keyword evidence="2" id="KW-0812">Transmembrane</keyword>
<feature type="transmembrane region" description="Helical" evidence="2">
    <location>
        <begin position="336"/>
        <end position="359"/>
    </location>
</feature>
<gene>
    <name evidence="3" type="ORF">Tco_0939297</name>
</gene>
<accession>A0ABQ5DK75</accession>
<feature type="region of interest" description="Disordered" evidence="1">
    <location>
        <begin position="1"/>
        <end position="40"/>
    </location>
</feature>
<evidence type="ECO:0000256" key="2">
    <source>
        <dbReference type="SAM" id="Phobius"/>
    </source>
</evidence>
<evidence type="ECO:0000256" key="1">
    <source>
        <dbReference type="SAM" id="MobiDB-lite"/>
    </source>
</evidence>
<sequence>MGFNFEYAGTSQNSTDIAANGDDSIRGTTPPLPEPTKPISPAVASTETVTVKANIKEPPKSIYTAKWQQITSMTKRRCTKQVAKDIHGERHYMKVIQLRTDKTEETIEHSIGPTISPYLNINYANQVIQDLLPTNSLASIKSGLASINDYISLPEYESFHVDFYNVPSSPRPLEKPPDDDVYFDVEPDMGVLTTKVVDDISNNLTRELYVHVPNVLLTLPTLYPVFDTLLPFSSENEDSFQSWNSHFKRGEISSPRGRFPTAYSIAFPANNLCPTPLYLYDGRTCVGHVDSWVLQILVTANIRVYVRLVLACYLVRPLSHSDPEDGKIDIDFLDGVILLLGSSVYVYTYMLWLNLWLLLIGSNGRSVGAVKSPIVAS</sequence>
<reference evidence="3" key="1">
    <citation type="journal article" date="2022" name="Int. J. Mol. Sci.">
        <title>Draft Genome of Tanacetum Coccineum: Genomic Comparison of Closely Related Tanacetum-Family Plants.</title>
        <authorList>
            <person name="Yamashiro T."/>
            <person name="Shiraishi A."/>
            <person name="Nakayama K."/>
            <person name="Satake H."/>
        </authorList>
    </citation>
    <scope>NUCLEOTIDE SEQUENCE</scope>
</reference>
<dbReference type="Proteomes" id="UP001151760">
    <property type="component" value="Unassembled WGS sequence"/>
</dbReference>